<dbReference type="Proteomes" id="UP001139485">
    <property type="component" value="Unassembled WGS sequence"/>
</dbReference>
<protein>
    <submittedName>
        <fullName evidence="2">Uncharacterized protein</fullName>
    </submittedName>
</protein>
<evidence type="ECO:0000256" key="1">
    <source>
        <dbReference type="SAM" id="SignalP"/>
    </source>
</evidence>
<gene>
    <name evidence="2" type="ORF">M8330_16850</name>
</gene>
<comment type="caution">
    <text evidence="2">The sequence shown here is derived from an EMBL/GenBank/DDBJ whole genome shotgun (WGS) entry which is preliminary data.</text>
</comment>
<keyword evidence="1" id="KW-0732">Signal</keyword>
<feature type="chain" id="PRO_5040992977" evidence="1">
    <location>
        <begin position="24"/>
        <end position="233"/>
    </location>
</feature>
<name>A0A9X2DAS2_9ACTN</name>
<keyword evidence="3" id="KW-1185">Reference proteome</keyword>
<reference evidence="2" key="1">
    <citation type="submission" date="2022-05" db="EMBL/GenBank/DDBJ databases">
        <authorList>
            <person name="Tuo L."/>
        </authorList>
    </citation>
    <scope>NUCLEOTIDE SEQUENCE</scope>
    <source>
        <strain evidence="2">BSK12Z-4</strain>
    </source>
</reference>
<dbReference type="AlphaFoldDB" id="A0A9X2DAS2"/>
<sequence>MNGLRKSVLVLSFVCLIALGLLANCAQLNAPIAGNKSSPNAVGPLSVGVDGQGGGASVDRPKGYAHVTATFGAFLLCSTSGSAAISLDSVAFPKGSPPGVAAWIRTVTPDRVSLAEEGDRGHYAPIAFGLGSPPEFSQPYVGFETPPGEFSRSISGVRVSGDCDEVSAAVSALGRSQVPQTEIQELVIVIPSGKAGARIPNFTINYEADGEAFELKVSWDMVVCDRAGRLPYC</sequence>
<evidence type="ECO:0000313" key="3">
    <source>
        <dbReference type="Proteomes" id="UP001139485"/>
    </source>
</evidence>
<feature type="signal peptide" evidence="1">
    <location>
        <begin position="1"/>
        <end position="23"/>
    </location>
</feature>
<dbReference type="RefSeq" id="WP_250828280.1">
    <property type="nucleotide sequence ID" value="NZ_JAMOIL010000026.1"/>
</dbReference>
<proteinExistence type="predicted"/>
<organism evidence="2 3">
    <name type="scientific">Nocardioides bruguierae</name>
    <dbReference type="NCBI Taxonomy" id="2945102"/>
    <lineage>
        <taxon>Bacteria</taxon>
        <taxon>Bacillati</taxon>
        <taxon>Actinomycetota</taxon>
        <taxon>Actinomycetes</taxon>
        <taxon>Propionibacteriales</taxon>
        <taxon>Nocardioidaceae</taxon>
        <taxon>Nocardioides</taxon>
    </lineage>
</organism>
<dbReference type="EMBL" id="JAMOIL010000026">
    <property type="protein sequence ID" value="MCM0621962.1"/>
    <property type="molecule type" value="Genomic_DNA"/>
</dbReference>
<accession>A0A9X2DAS2</accession>
<evidence type="ECO:0000313" key="2">
    <source>
        <dbReference type="EMBL" id="MCM0621962.1"/>
    </source>
</evidence>